<comment type="cofactor">
    <cofactor evidence="1">
        <name>heme</name>
        <dbReference type="ChEBI" id="CHEBI:30413"/>
    </cofactor>
</comment>
<dbReference type="Pfam" id="PF00067">
    <property type="entry name" value="p450"/>
    <property type="match status" value="1"/>
</dbReference>
<dbReference type="PANTHER" id="PTHR24305">
    <property type="entry name" value="CYTOCHROME P450"/>
    <property type="match status" value="1"/>
</dbReference>
<sequence length="510" mass="58346">MALAVPPLNFTTLALAVVGYVVFRVLHQIIHYRFFHPLAQFPGPFWGSVTRIWIAYHDARGAESEACDAQFKKHGCSAIRVTPTMILVNDARKVPLLYHRFVDKSRHYITGSAGPVESIFNMLDHHTHAQHRKLAAPPYSFTNVKKMEPLIDMRVQYWLSRVDVLFASTKTPFDFSPWATYMAYDVVSEVGFGECFGFVEQGRDVDGLIRGMHDGMLPFGLMARLHPLTTWLKSTWLKKYFVITPQHKGGFGNLLRVRDKLVARRLRDIEEGKKPRVDLLQTFIDARDDDGKPLDVEYIKAEIMLVLLAGADTTGTTFQALLQFVLSHPPAYQKLLAEIDAAIEARKLSQPVPQYEEVVENCPYYIACIRETLRLVPPTACILPRLVSKGGIEIDGKYIPEGMEVAANPHLVHRDKSFYGEDAGEFRPERWLESEEQTRRYLKYSMTFGYGSRVCLGVHIAHMELYKAPLMFLRTFKVTPRDAEKPARYRVAGGLAFFENFWLTLERRRD</sequence>
<keyword evidence="8" id="KW-1185">Reference proteome</keyword>
<gene>
    <name evidence="7" type="ORF">MFIFM68171_11185</name>
</gene>
<evidence type="ECO:0000256" key="4">
    <source>
        <dbReference type="ARBA" id="ARBA00023004"/>
    </source>
</evidence>
<comment type="caution">
    <text evidence="7">The sequence shown here is derived from an EMBL/GenBank/DDBJ whole genome shotgun (WGS) entry which is preliminary data.</text>
</comment>
<dbReference type="RefSeq" id="XP_070922705.1">
    <property type="nucleotide sequence ID" value="XM_071066604.1"/>
</dbReference>
<dbReference type="CDD" id="cd11060">
    <property type="entry name" value="CYP57A1-like"/>
    <property type="match status" value="1"/>
</dbReference>
<protein>
    <recommendedName>
        <fullName evidence="9">Cytochrome P450 monooxygenase</fullName>
    </recommendedName>
</protein>
<evidence type="ECO:0000256" key="3">
    <source>
        <dbReference type="ARBA" id="ARBA00022723"/>
    </source>
</evidence>
<keyword evidence="6" id="KW-0472">Membrane</keyword>
<dbReference type="InterPro" id="IPR002401">
    <property type="entry name" value="Cyt_P450_E_grp-I"/>
</dbReference>
<keyword evidence="2 5" id="KW-0349">Heme</keyword>
<accession>A0ABQ0GT94</accession>
<evidence type="ECO:0000256" key="2">
    <source>
        <dbReference type="ARBA" id="ARBA00022617"/>
    </source>
</evidence>
<keyword evidence="3 5" id="KW-0479">Metal-binding</keyword>
<keyword evidence="5" id="KW-0503">Monooxygenase</keyword>
<dbReference type="InterPro" id="IPR050121">
    <property type="entry name" value="Cytochrome_P450_monoxygenase"/>
</dbReference>
<proteinExistence type="inferred from homology"/>
<evidence type="ECO:0008006" key="9">
    <source>
        <dbReference type="Google" id="ProtNLM"/>
    </source>
</evidence>
<dbReference type="PANTHER" id="PTHR24305:SF85">
    <property type="entry name" value="P450, PUTATIVE (EUROFUNG)-RELATED"/>
    <property type="match status" value="1"/>
</dbReference>
<keyword evidence="6" id="KW-0812">Transmembrane</keyword>
<keyword evidence="5" id="KW-0560">Oxidoreductase</keyword>
<dbReference type="GeneID" id="98181927"/>
<dbReference type="PRINTS" id="PR00385">
    <property type="entry name" value="P450"/>
</dbReference>
<evidence type="ECO:0000256" key="6">
    <source>
        <dbReference type="SAM" id="Phobius"/>
    </source>
</evidence>
<organism evidence="7 8">
    <name type="scientific">Madurella fahalii</name>
    <dbReference type="NCBI Taxonomy" id="1157608"/>
    <lineage>
        <taxon>Eukaryota</taxon>
        <taxon>Fungi</taxon>
        <taxon>Dikarya</taxon>
        <taxon>Ascomycota</taxon>
        <taxon>Pezizomycotina</taxon>
        <taxon>Sordariomycetes</taxon>
        <taxon>Sordariomycetidae</taxon>
        <taxon>Sordariales</taxon>
        <taxon>Sordariales incertae sedis</taxon>
        <taxon>Madurella</taxon>
    </lineage>
</organism>
<evidence type="ECO:0000313" key="7">
    <source>
        <dbReference type="EMBL" id="GAB1320975.1"/>
    </source>
</evidence>
<evidence type="ECO:0000256" key="1">
    <source>
        <dbReference type="ARBA" id="ARBA00001971"/>
    </source>
</evidence>
<dbReference type="PRINTS" id="PR00463">
    <property type="entry name" value="EP450I"/>
</dbReference>
<dbReference type="InterPro" id="IPR036396">
    <property type="entry name" value="Cyt_P450_sf"/>
</dbReference>
<dbReference type="EMBL" id="BAAFSV010000006">
    <property type="protein sequence ID" value="GAB1320975.1"/>
    <property type="molecule type" value="Genomic_DNA"/>
</dbReference>
<dbReference type="SUPFAM" id="SSF48264">
    <property type="entry name" value="Cytochrome P450"/>
    <property type="match status" value="1"/>
</dbReference>
<name>A0ABQ0GT94_9PEZI</name>
<dbReference type="Proteomes" id="UP001628179">
    <property type="component" value="Unassembled WGS sequence"/>
</dbReference>
<keyword evidence="6" id="KW-1133">Transmembrane helix</keyword>
<comment type="similarity">
    <text evidence="5">Belongs to the cytochrome P450 family.</text>
</comment>
<evidence type="ECO:0000313" key="8">
    <source>
        <dbReference type="Proteomes" id="UP001628179"/>
    </source>
</evidence>
<reference evidence="7 8" key="1">
    <citation type="submission" date="2024-09" db="EMBL/GenBank/DDBJ databases">
        <title>Itraconazole resistance in Madurella fahalii resulting from another homologue of gene encoding cytochrome P450 14-alpha sterol demethylase (CYP51).</title>
        <authorList>
            <person name="Yoshioka I."/>
            <person name="Fahal A.H."/>
            <person name="Kaneko S."/>
            <person name="Yaguchi T."/>
        </authorList>
    </citation>
    <scope>NUCLEOTIDE SEQUENCE [LARGE SCALE GENOMIC DNA]</scope>
    <source>
        <strain evidence="7 8">IFM 68171</strain>
    </source>
</reference>
<dbReference type="Gene3D" id="1.10.630.10">
    <property type="entry name" value="Cytochrome P450"/>
    <property type="match status" value="1"/>
</dbReference>
<dbReference type="PROSITE" id="PS00086">
    <property type="entry name" value="CYTOCHROME_P450"/>
    <property type="match status" value="1"/>
</dbReference>
<dbReference type="InterPro" id="IPR001128">
    <property type="entry name" value="Cyt_P450"/>
</dbReference>
<dbReference type="InterPro" id="IPR017972">
    <property type="entry name" value="Cyt_P450_CS"/>
</dbReference>
<feature type="transmembrane region" description="Helical" evidence="6">
    <location>
        <begin position="6"/>
        <end position="26"/>
    </location>
</feature>
<evidence type="ECO:0000256" key="5">
    <source>
        <dbReference type="RuleBase" id="RU000461"/>
    </source>
</evidence>
<keyword evidence="4 5" id="KW-0408">Iron</keyword>